<dbReference type="OrthoDB" id="286225at2"/>
<evidence type="ECO:0000256" key="1">
    <source>
        <dbReference type="SAM" id="Phobius"/>
    </source>
</evidence>
<gene>
    <name evidence="2" type="ORF">V7x_08770</name>
</gene>
<accession>A0A5C6FV43</accession>
<dbReference type="EMBL" id="SJPZ01000001">
    <property type="protein sequence ID" value="TWU65330.1"/>
    <property type="molecule type" value="Genomic_DNA"/>
</dbReference>
<sequence>MSYGDSLVGGIALVLAVVATAVALGPWQVPFQLRSVRAVDERFGRTAARTMVMLVAAMCFVAGVSILNGIRPSYATPQSQRSPVNRY</sequence>
<keyword evidence="1" id="KW-0472">Membrane</keyword>
<reference evidence="2 3" key="1">
    <citation type="submission" date="2019-02" db="EMBL/GenBank/DDBJ databases">
        <title>Deep-cultivation of Planctomycetes and their phenomic and genomic characterization uncovers novel biology.</title>
        <authorList>
            <person name="Wiegand S."/>
            <person name="Jogler M."/>
            <person name="Boedeker C."/>
            <person name="Pinto D."/>
            <person name="Vollmers J."/>
            <person name="Rivas-Marin E."/>
            <person name="Kohn T."/>
            <person name="Peeters S.H."/>
            <person name="Heuer A."/>
            <person name="Rast P."/>
            <person name="Oberbeckmann S."/>
            <person name="Bunk B."/>
            <person name="Jeske O."/>
            <person name="Meyerdierks A."/>
            <person name="Storesund J.E."/>
            <person name="Kallscheuer N."/>
            <person name="Luecker S."/>
            <person name="Lage O.M."/>
            <person name="Pohl T."/>
            <person name="Merkel B.J."/>
            <person name="Hornburger P."/>
            <person name="Mueller R.-W."/>
            <person name="Bruemmer F."/>
            <person name="Labrenz M."/>
            <person name="Spormann A.M."/>
            <person name="Op Den Camp H."/>
            <person name="Overmann J."/>
            <person name="Amann R."/>
            <person name="Jetten M.S.M."/>
            <person name="Mascher T."/>
            <person name="Medema M.H."/>
            <person name="Devos D.P."/>
            <person name="Kaster A.-K."/>
            <person name="Ovreas L."/>
            <person name="Rohde M."/>
            <person name="Galperin M.Y."/>
            <person name="Jogler C."/>
        </authorList>
    </citation>
    <scope>NUCLEOTIDE SEQUENCE [LARGE SCALE GENOMIC DNA]</scope>
    <source>
        <strain evidence="2 3">V7</strain>
    </source>
</reference>
<comment type="caution">
    <text evidence="2">The sequence shown here is derived from an EMBL/GenBank/DDBJ whole genome shotgun (WGS) entry which is preliminary data.</text>
</comment>
<evidence type="ECO:0000313" key="2">
    <source>
        <dbReference type="EMBL" id="TWU65330.1"/>
    </source>
</evidence>
<dbReference type="RefSeq" id="WP_146411185.1">
    <property type="nucleotide sequence ID" value="NZ_SJPZ01000001.1"/>
</dbReference>
<keyword evidence="1" id="KW-0812">Transmembrane</keyword>
<organism evidence="2 3">
    <name type="scientific">Crateriforma conspicua</name>
    <dbReference type="NCBI Taxonomy" id="2527996"/>
    <lineage>
        <taxon>Bacteria</taxon>
        <taxon>Pseudomonadati</taxon>
        <taxon>Planctomycetota</taxon>
        <taxon>Planctomycetia</taxon>
        <taxon>Planctomycetales</taxon>
        <taxon>Planctomycetaceae</taxon>
        <taxon>Crateriforma</taxon>
    </lineage>
</organism>
<dbReference type="Proteomes" id="UP000316476">
    <property type="component" value="Unassembled WGS sequence"/>
</dbReference>
<proteinExistence type="predicted"/>
<feature type="transmembrane region" description="Helical" evidence="1">
    <location>
        <begin position="47"/>
        <end position="70"/>
    </location>
</feature>
<dbReference type="AlphaFoldDB" id="A0A5C6FV43"/>
<protein>
    <submittedName>
        <fullName evidence="2">Uncharacterized protein</fullName>
    </submittedName>
</protein>
<evidence type="ECO:0000313" key="3">
    <source>
        <dbReference type="Proteomes" id="UP000316476"/>
    </source>
</evidence>
<name>A0A5C6FV43_9PLAN</name>
<keyword evidence="1" id="KW-1133">Transmembrane helix</keyword>